<dbReference type="PANTHER" id="PTHR10543">
    <property type="entry name" value="BETA-CAROTENE DIOXYGENASE"/>
    <property type="match status" value="1"/>
</dbReference>
<evidence type="ECO:0000256" key="6">
    <source>
        <dbReference type="SAM" id="Phobius"/>
    </source>
</evidence>
<accession>A0ABR3PIV6</accession>
<evidence type="ECO:0000256" key="3">
    <source>
        <dbReference type="ARBA" id="ARBA00022723"/>
    </source>
</evidence>
<evidence type="ECO:0000256" key="5">
    <source>
        <dbReference type="ARBA" id="ARBA00023004"/>
    </source>
</evidence>
<gene>
    <name evidence="7" type="ORF">AAFC00_004100</name>
</gene>
<dbReference type="PANTHER" id="PTHR10543:SF89">
    <property type="entry name" value="CAROTENOID 9,10(9',10')-CLEAVAGE DIOXYGENASE 1"/>
    <property type="match status" value="1"/>
</dbReference>
<proteinExistence type="inferred from homology"/>
<keyword evidence="6" id="KW-0472">Membrane</keyword>
<keyword evidence="6" id="KW-1133">Transmembrane helix</keyword>
<evidence type="ECO:0000313" key="7">
    <source>
        <dbReference type="EMBL" id="KAL1305963.1"/>
    </source>
</evidence>
<keyword evidence="5" id="KW-0408">Iron</keyword>
<dbReference type="GeneID" id="95977800"/>
<dbReference type="Proteomes" id="UP001562354">
    <property type="component" value="Unassembled WGS sequence"/>
</dbReference>
<comment type="similarity">
    <text evidence="2">Belongs to the carotenoid oxygenase family.</text>
</comment>
<evidence type="ECO:0008006" key="9">
    <source>
        <dbReference type="Google" id="ProtNLM"/>
    </source>
</evidence>
<dbReference type="RefSeq" id="XP_069202236.1">
    <property type="nucleotide sequence ID" value="XM_069343682.1"/>
</dbReference>
<keyword evidence="4" id="KW-0560">Oxidoreductase</keyword>
<evidence type="ECO:0000256" key="2">
    <source>
        <dbReference type="ARBA" id="ARBA00006787"/>
    </source>
</evidence>
<evidence type="ECO:0000313" key="8">
    <source>
        <dbReference type="Proteomes" id="UP001562354"/>
    </source>
</evidence>
<dbReference type="InterPro" id="IPR004294">
    <property type="entry name" value="Carotenoid_Oase"/>
</dbReference>
<protein>
    <recommendedName>
        <fullName evidence="9">Carotenoid oxygenase</fullName>
    </recommendedName>
</protein>
<comment type="cofactor">
    <cofactor evidence="1">
        <name>Fe(2+)</name>
        <dbReference type="ChEBI" id="CHEBI:29033"/>
    </cofactor>
</comment>
<evidence type="ECO:0000256" key="4">
    <source>
        <dbReference type="ARBA" id="ARBA00023002"/>
    </source>
</evidence>
<sequence>MTSVNTREHDLKSRHPYLSGNFAPIHRTLPLTACSFHGQIPDELAGGEYVRNGGNPISNDDLGRDSHWFDGDGMLSGVSFPTNEDGQIKPEFVNQFILTDVYLSTIGSRHVKRPILPSITTLVNPLGSLLVIVLHILRTIFLVILSFLPGSRQAIKRISVANTSILYHDGRALATCESGPPMRVSLPGLETIGWYNGDRSEGESAADSRSKGEVFGGSGMLSWMREWTTGHPKVDPITKEMILFHATFLAPYVRYSVTPAIESPKEHTGLLKPSKLINEPVPGISGAKMMHDFGASLRHTVIMDLPLSLDPLNLAKGKPVIDYDSSKPSRFAVFPRHRPDQVRYFETTACCIFHTANTWDDVDATGATQTVHMLAARLISSTLVYAAGNIAAPQPPKLAVGAARKRGISWFEKYEVGIYHSGTDESRYFDAEVFEDAPSLESPRTDKEPLIRLQSNGQIDTAASSLPEYSEYVEQLPDEEEQCRLYHYAFSLTTGLIESQYALSAIPFEFPCTHPKYEMQAAQYVYGCSTTVTSFGAALGKATKINALVKIDTKTLIAQGESLLKNGKMLPVTGCVDARSVNEILKANIDNDPIRVFRSPEGWYVQEPRFVPRFNAQTEDDGYLLTYAFNEAQLDADGDVPDDNDCDVRSRSELWIIDAKDMTTIIGRVVLPQRVPYGLHGCWFPKEQIESQRPHQKIRVTPINTPPTKGVGSAVTNICERLLS</sequence>
<evidence type="ECO:0000256" key="1">
    <source>
        <dbReference type="ARBA" id="ARBA00001954"/>
    </source>
</evidence>
<dbReference type="EMBL" id="JBFMKM010000005">
    <property type="protein sequence ID" value="KAL1305963.1"/>
    <property type="molecule type" value="Genomic_DNA"/>
</dbReference>
<reference evidence="7 8" key="1">
    <citation type="submission" date="2024-07" db="EMBL/GenBank/DDBJ databases">
        <title>Draft sequence of the Neodothiora populina.</title>
        <authorList>
            <person name="Drown D.D."/>
            <person name="Schuette U.S."/>
            <person name="Buechlein A.B."/>
            <person name="Rusch D.R."/>
            <person name="Winton L.W."/>
            <person name="Adams G.A."/>
        </authorList>
    </citation>
    <scope>NUCLEOTIDE SEQUENCE [LARGE SCALE GENOMIC DNA]</scope>
    <source>
        <strain evidence="7 8">CPC 39397</strain>
    </source>
</reference>
<keyword evidence="8" id="KW-1185">Reference proteome</keyword>
<dbReference type="Pfam" id="PF03055">
    <property type="entry name" value="RPE65"/>
    <property type="match status" value="2"/>
</dbReference>
<feature type="transmembrane region" description="Helical" evidence="6">
    <location>
        <begin position="126"/>
        <end position="148"/>
    </location>
</feature>
<keyword evidence="6" id="KW-0812">Transmembrane</keyword>
<keyword evidence="3" id="KW-0479">Metal-binding</keyword>
<organism evidence="7 8">
    <name type="scientific">Neodothiora populina</name>
    <dbReference type="NCBI Taxonomy" id="2781224"/>
    <lineage>
        <taxon>Eukaryota</taxon>
        <taxon>Fungi</taxon>
        <taxon>Dikarya</taxon>
        <taxon>Ascomycota</taxon>
        <taxon>Pezizomycotina</taxon>
        <taxon>Dothideomycetes</taxon>
        <taxon>Dothideomycetidae</taxon>
        <taxon>Dothideales</taxon>
        <taxon>Dothioraceae</taxon>
        <taxon>Neodothiora</taxon>
    </lineage>
</organism>
<comment type="caution">
    <text evidence="7">The sequence shown here is derived from an EMBL/GenBank/DDBJ whole genome shotgun (WGS) entry which is preliminary data.</text>
</comment>
<name>A0ABR3PIV6_9PEZI</name>